<dbReference type="EMBL" id="GL377306">
    <property type="protein sequence ID" value="EFI97506.1"/>
    <property type="molecule type" value="Genomic_DNA"/>
</dbReference>
<reference evidence="2 3" key="1">
    <citation type="journal article" date="2010" name="Nat. Biotechnol.">
        <title>Genome sequence of the model mushroom Schizophyllum commune.</title>
        <authorList>
            <person name="Ohm R.A."/>
            <person name="de Jong J.F."/>
            <person name="Lugones L.G."/>
            <person name="Aerts A."/>
            <person name="Kothe E."/>
            <person name="Stajich J.E."/>
            <person name="de Vries R.P."/>
            <person name="Record E."/>
            <person name="Levasseur A."/>
            <person name="Baker S.E."/>
            <person name="Bartholomew K.A."/>
            <person name="Coutinho P.M."/>
            <person name="Erdmann S."/>
            <person name="Fowler T.J."/>
            <person name="Gathman A.C."/>
            <person name="Lombard V."/>
            <person name="Henrissat B."/>
            <person name="Knabe N."/>
            <person name="Kuees U."/>
            <person name="Lilly W.W."/>
            <person name="Lindquist E."/>
            <person name="Lucas S."/>
            <person name="Magnuson J.K."/>
            <person name="Piumi F."/>
            <person name="Raudaskoski M."/>
            <person name="Salamov A."/>
            <person name="Schmutz J."/>
            <person name="Schwarze F.W.M.R."/>
            <person name="vanKuyk P.A."/>
            <person name="Horton J.S."/>
            <person name="Grigoriev I.V."/>
            <person name="Woesten H.A.B."/>
        </authorList>
    </citation>
    <scope>NUCLEOTIDE SEQUENCE [LARGE SCALE GENOMIC DNA]</scope>
    <source>
        <strain evidence="3">H4-8 / FGSC 9210</strain>
    </source>
</reference>
<name>D8Q614_SCHCM</name>
<dbReference type="AlphaFoldDB" id="D8Q614"/>
<dbReference type="HOGENOM" id="CLU_021164_0_0_1"/>
<dbReference type="OrthoDB" id="3543113at2759"/>
<keyword evidence="3" id="KW-1185">Reference proteome</keyword>
<sequence>MANPMDLPELREIIFDYFDPFDIRSVRLVCRSWYPEADQAFWRSAHNAPMIWSFLRLFPEDAWAEDMIKEIPEFRGTARVRRENFRFIRDLRPEDWIPVLQRTRFARVQTMASMANAVNVITKILACPPPGGVVLPNLKVLHVFVFLQDVELHKRLLYLINPSSLAVFTGMADENTVGPDPNDFASAFPHLTHVTLMMSSGSFLRWDIPISHARRFNISVVEALATCPRLSYVSLSLESVSAVDALLVAARSSSIKRLVLNIRDGKFPRQLIYPTDYALPAHSTLGQLVLTGLTLADARCIVERVCPRSVHTIDLLHADAEDEEQDHFAEDEGALFSALQSIHSQFLPYRSLRGLSLRGSLAVPATLKLDDIRMFAAFPNLTYLSLAHQFTYIALDDADCATIAGWWPKLRLFGVGDPKHPQEYLPECTLKAVLAFVTRCPEFMAFQMPLDATDIPEVEVDSRGRPLRYWSLTTLAVGDSPIDDGTGLGAYLSTVYPGLSMVDYRFPENGDEEIERQAEEWDRVKVAVTGKSASDPPEPVFM</sequence>
<evidence type="ECO:0000313" key="2">
    <source>
        <dbReference type="EMBL" id="EFI97506.1"/>
    </source>
</evidence>
<dbReference type="CDD" id="cd09917">
    <property type="entry name" value="F-box_SF"/>
    <property type="match status" value="1"/>
</dbReference>
<dbReference type="InParanoid" id="D8Q614"/>
<evidence type="ECO:0000259" key="1">
    <source>
        <dbReference type="Pfam" id="PF00646"/>
    </source>
</evidence>
<dbReference type="GeneID" id="9596495"/>
<evidence type="ECO:0000313" key="3">
    <source>
        <dbReference type="Proteomes" id="UP000007431"/>
    </source>
</evidence>
<dbReference type="KEGG" id="scm:SCHCO_02503724"/>
<proteinExistence type="predicted"/>
<feature type="domain" description="F-box" evidence="1">
    <location>
        <begin position="6"/>
        <end position="34"/>
    </location>
</feature>
<dbReference type="Proteomes" id="UP000007431">
    <property type="component" value="Unassembled WGS sequence"/>
</dbReference>
<dbReference type="InterPro" id="IPR036047">
    <property type="entry name" value="F-box-like_dom_sf"/>
</dbReference>
<dbReference type="RefSeq" id="XP_003032409.1">
    <property type="nucleotide sequence ID" value="XM_003032363.1"/>
</dbReference>
<protein>
    <recommendedName>
        <fullName evidence="1">F-box domain-containing protein</fullName>
    </recommendedName>
</protein>
<feature type="non-terminal residue" evidence="2">
    <location>
        <position position="542"/>
    </location>
</feature>
<dbReference type="Pfam" id="PF00646">
    <property type="entry name" value="F-box"/>
    <property type="match status" value="1"/>
</dbReference>
<dbReference type="InterPro" id="IPR001810">
    <property type="entry name" value="F-box_dom"/>
</dbReference>
<gene>
    <name evidence="2" type="ORF">SCHCODRAFT_109407</name>
</gene>
<dbReference type="SUPFAM" id="SSF81383">
    <property type="entry name" value="F-box domain"/>
    <property type="match status" value="1"/>
</dbReference>
<accession>D8Q614</accession>
<dbReference type="VEuPathDB" id="FungiDB:SCHCODRAFT_02503724"/>
<organism evidence="3">
    <name type="scientific">Schizophyllum commune (strain H4-8 / FGSC 9210)</name>
    <name type="common">Split gill fungus</name>
    <dbReference type="NCBI Taxonomy" id="578458"/>
    <lineage>
        <taxon>Eukaryota</taxon>
        <taxon>Fungi</taxon>
        <taxon>Dikarya</taxon>
        <taxon>Basidiomycota</taxon>
        <taxon>Agaricomycotina</taxon>
        <taxon>Agaricomycetes</taxon>
        <taxon>Agaricomycetidae</taxon>
        <taxon>Agaricales</taxon>
        <taxon>Schizophyllaceae</taxon>
        <taxon>Schizophyllum</taxon>
    </lineage>
</organism>